<evidence type="ECO:0000313" key="11">
    <source>
        <dbReference type="Proteomes" id="UP000077315"/>
    </source>
</evidence>
<evidence type="ECO:0000256" key="1">
    <source>
        <dbReference type="ARBA" id="ARBA00004448"/>
    </source>
</evidence>
<keyword evidence="6" id="KW-1133">Transmembrane helix</keyword>
<dbReference type="EMBL" id="KV440982">
    <property type="protein sequence ID" value="OAD73026.1"/>
    <property type="molecule type" value="Genomic_DNA"/>
</dbReference>
<protein>
    <recommendedName>
        <fullName evidence="9">Mitochondrial pyruvate carrier</fullName>
    </recommendedName>
</protein>
<dbReference type="GO" id="GO:0006850">
    <property type="term" value="P:pyruvate import into mitochondria"/>
    <property type="evidence" value="ECO:0007669"/>
    <property type="project" value="InterPro"/>
</dbReference>
<dbReference type="AlphaFoldDB" id="A0A167MJL8"/>
<evidence type="ECO:0000313" key="10">
    <source>
        <dbReference type="EMBL" id="OAD73026.1"/>
    </source>
</evidence>
<dbReference type="FunCoup" id="A0A167MJL8">
    <property type="interactions" value="95"/>
</dbReference>
<dbReference type="PANTHER" id="PTHR14154">
    <property type="entry name" value="UPF0041 BRAIN PROTEIN 44-RELATED"/>
    <property type="match status" value="1"/>
</dbReference>
<name>A0A167MJL8_PHYB8</name>
<proteinExistence type="inferred from homology"/>
<evidence type="ECO:0000256" key="9">
    <source>
        <dbReference type="RuleBase" id="RU363100"/>
    </source>
</evidence>
<dbReference type="STRING" id="763407.A0A167MJL8"/>
<dbReference type="GeneID" id="28990528"/>
<evidence type="ECO:0000256" key="3">
    <source>
        <dbReference type="ARBA" id="ARBA00022448"/>
    </source>
</evidence>
<evidence type="ECO:0000256" key="6">
    <source>
        <dbReference type="ARBA" id="ARBA00022989"/>
    </source>
</evidence>
<keyword evidence="7 9" id="KW-0496">Mitochondrion</keyword>
<dbReference type="RefSeq" id="XP_018291066.1">
    <property type="nucleotide sequence ID" value="XM_018429622.1"/>
</dbReference>
<organism evidence="10 11">
    <name type="scientific">Phycomyces blakesleeanus (strain ATCC 8743b / DSM 1359 / FGSC 10004 / NBRC 33097 / NRRL 1555)</name>
    <dbReference type="NCBI Taxonomy" id="763407"/>
    <lineage>
        <taxon>Eukaryota</taxon>
        <taxon>Fungi</taxon>
        <taxon>Fungi incertae sedis</taxon>
        <taxon>Mucoromycota</taxon>
        <taxon>Mucoromycotina</taxon>
        <taxon>Mucoromycetes</taxon>
        <taxon>Mucorales</taxon>
        <taxon>Phycomycetaceae</taxon>
        <taxon>Phycomyces</taxon>
    </lineage>
</organism>
<comment type="function">
    <text evidence="9">Mediates the uptake of pyruvate into mitochondria.</text>
</comment>
<keyword evidence="8" id="KW-0472">Membrane</keyword>
<evidence type="ECO:0000256" key="2">
    <source>
        <dbReference type="ARBA" id="ARBA00006416"/>
    </source>
</evidence>
<evidence type="ECO:0000256" key="7">
    <source>
        <dbReference type="ARBA" id="ARBA00023128"/>
    </source>
</evidence>
<keyword evidence="11" id="KW-1185">Reference proteome</keyword>
<reference evidence="11" key="1">
    <citation type="submission" date="2015-06" db="EMBL/GenBank/DDBJ databases">
        <title>Expansion of signal transduction pathways in fungi by whole-genome duplication.</title>
        <authorList>
            <consortium name="DOE Joint Genome Institute"/>
            <person name="Corrochano L.M."/>
            <person name="Kuo A."/>
            <person name="Marcet-Houben M."/>
            <person name="Polaino S."/>
            <person name="Salamov A."/>
            <person name="Villalobos J.M."/>
            <person name="Alvarez M.I."/>
            <person name="Avalos J."/>
            <person name="Benito E.P."/>
            <person name="Benoit I."/>
            <person name="Burger G."/>
            <person name="Camino L.P."/>
            <person name="Canovas D."/>
            <person name="Cerda-Olmedo E."/>
            <person name="Cheng J.-F."/>
            <person name="Dominguez A."/>
            <person name="Elias M."/>
            <person name="Eslava A.P."/>
            <person name="Glaser F."/>
            <person name="Grimwood J."/>
            <person name="Gutierrez G."/>
            <person name="Heitman J."/>
            <person name="Henrissat B."/>
            <person name="Iturriaga E.A."/>
            <person name="Lang B.F."/>
            <person name="Lavin J.L."/>
            <person name="Lee S."/>
            <person name="Li W."/>
            <person name="Lindquist E."/>
            <person name="Lopez-Garcia S."/>
            <person name="Luque E.M."/>
            <person name="Marcos A.T."/>
            <person name="Martin J."/>
            <person name="McCluskey K."/>
            <person name="Medina H.R."/>
            <person name="Miralles-Duran A."/>
            <person name="Miyazaki A."/>
            <person name="Munoz-Torres E."/>
            <person name="Oguiza J.A."/>
            <person name="Ohm R."/>
            <person name="Olmedo M."/>
            <person name="Orejas M."/>
            <person name="Ortiz-Castellanos L."/>
            <person name="Pisabarro A.G."/>
            <person name="Rodriguez-Romero J."/>
            <person name="Ruiz-Herrera J."/>
            <person name="Ruiz-Vazquez R."/>
            <person name="Sanz C."/>
            <person name="Schackwitz W."/>
            <person name="Schmutz J."/>
            <person name="Shahriari M."/>
            <person name="Shelest E."/>
            <person name="Silva-Franco F."/>
            <person name="Soanes D."/>
            <person name="Syed K."/>
            <person name="Tagua V.G."/>
            <person name="Talbot N.J."/>
            <person name="Thon M."/>
            <person name="De vries R.P."/>
            <person name="Wiebenga A."/>
            <person name="Yadav J.S."/>
            <person name="Braun E.L."/>
            <person name="Baker S."/>
            <person name="Garre V."/>
            <person name="Horwitz B."/>
            <person name="Torres-Martinez S."/>
            <person name="Idnurm A."/>
            <person name="Herrera-Estrella A."/>
            <person name="Gabaldon T."/>
            <person name="Grigoriev I.V."/>
        </authorList>
    </citation>
    <scope>NUCLEOTIDE SEQUENCE [LARGE SCALE GENOMIC DNA]</scope>
    <source>
        <strain evidence="11">NRRL 1555(-)</strain>
    </source>
</reference>
<accession>A0A167MJL8</accession>
<gene>
    <name evidence="10" type="ORF">PHYBLDRAFT_134125</name>
</gene>
<keyword evidence="5 9" id="KW-0999">Mitochondrion inner membrane</keyword>
<dbReference type="GO" id="GO:0005743">
    <property type="term" value="C:mitochondrial inner membrane"/>
    <property type="evidence" value="ECO:0007669"/>
    <property type="project" value="UniProtKB-SubCell"/>
</dbReference>
<comment type="similarity">
    <text evidence="2 9">Belongs to the mitochondrial pyruvate carrier (MPC) (TC 2.A.105) family.</text>
</comment>
<keyword evidence="4" id="KW-0812">Transmembrane</keyword>
<dbReference type="Pfam" id="PF03650">
    <property type="entry name" value="MPC"/>
    <property type="match status" value="1"/>
</dbReference>
<keyword evidence="3 9" id="KW-0813">Transport</keyword>
<dbReference type="InterPro" id="IPR005336">
    <property type="entry name" value="MPC"/>
</dbReference>
<sequence>MAASSAVAQTAMQRFINSPAGPKTIHFWAPLAKWGLVIATIGDLERPVEKLSLKQNASLMVTGLLWSRYAMVIIPKNWSLFAVNAFVAGTAMVQTGRILQYQQTDAYKQQEKQAVAA</sequence>
<dbReference type="OrthoDB" id="869189at2759"/>
<evidence type="ECO:0000256" key="8">
    <source>
        <dbReference type="ARBA" id="ARBA00023136"/>
    </source>
</evidence>
<comment type="subcellular location">
    <subcellularLocation>
        <location evidence="1 9">Mitochondrion inner membrane</location>
        <topology evidence="1 9">Multi-pass membrane protein</topology>
    </subcellularLocation>
</comment>
<dbReference type="VEuPathDB" id="FungiDB:PHYBLDRAFT_134125"/>
<dbReference type="InParanoid" id="A0A167MJL8"/>
<dbReference type="Proteomes" id="UP000077315">
    <property type="component" value="Unassembled WGS sequence"/>
</dbReference>
<evidence type="ECO:0000256" key="4">
    <source>
        <dbReference type="ARBA" id="ARBA00022692"/>
    </source>
</evidence>
<evidence type="ECO:0000256" key="5">
    <source>
        <dbReference type="ARBA" id="ARBA00022792"/>
    </source>
</evidence>